<gene>
    <name evidence="1" type="ORF">C1645_836174</name>
</gene>
<dbReference type="Proteomes" id="UP000265703">
    <property type="component" value="Unassembled WGS sequence"/>
</dbReference>
<evidence type="ECO:0000313" key="2">
    <source>
        <dbReference type="Proteomes" id="UP000265703"/>
    </source>
</evidence>
<dbReference type="AlphaFoldDB" id="A0A397SB37"/>
<protein>
    <submittedName>
        <fullName evidence="1">Uncharacterized protein</fullName>
    </submittedName>
</protein>
<sequence length="106" mass="12244">MKKQLQINTAKVILKEEELDQEINVNKNGNNEDDIGEVKTNPLKLTQLKKTGSASFNSKKWANEAMNSFLSKKIKEIIQPEDSNILKKKIYKNYKASKKLYDEIKD</sequence>
<accession>A0A397SB37</accession>
<keyword evidence="2" id="KW-1185">Reference proteome</keyword>
<organism evidence="1 2">
    <name type="scientific">Glomus cerebriforme</name>
    <dbReference type="NCBI Taxonomy" id="658196"/>
    <lineage>
        <taxon>Eukaryota</taxon>
        <taxon>Fungi</taxon>
        <taxon>Fungi incertae sedis</taxon>
        <taxon>Mucoromycota</taxon>
        <taxon>Glomeromycotina</taxon>
        <taxon>Glomeromycetes</taxon>
        <taxon>Glomerales</taxon>
        <taxon>Glomeraceae</taxon>
        <taxon>Glomus</taxon>
    </lineage>
</organism>
<proteinExistence type="predicted"/>
<evidence type="ECO:0000313" key="1">
    <source>
        <dbReference type="EMBL" id="RIA81936.1"/>
    </source>
</evidence>
<comment type="caution">
    <text evidence="1">The sequence shown here is derived from an EMBL/GenBank/DDBJ whole genome shotgun (WGS) entry which is preliminary data.</text>
</comment>
<reference evidence="1 2" key="1">
    <citation type="submission" date="2018-06" db="EMBL/GenBank/DDBJ databases">
        <title>Comparative genomics reveals the genomic features of Rhizophagus irregularis, R. cerebriforme, R. diaphanum and Gigaspora rosea, and their symbiotic lifestyle signature.</title>
        <authorList>
            <person name="Morin E."/>
            <person name="San Clemente H."/>
            <person name="Chen E.C.H."/>
            <person name="De La Providencia I."/>
            <person name="Hainaut M."/>
            <person name="Kuo A."/>
            <person name="Kohler A."/>
            <person name="Murat C."/>
            <person name="Tang N."/>
            <person name="Roy S."/>
            <person name="Loubradou J."/>
            <person name="Henrissat B."/>
            <person name="Grigoriev I.V."/>
            <person name="Corradi N."/>
            <person name="Roux C."/>
            <person name="Martin F.M."/>
        </authorList>
    </citation>
    <scope>NUCLEOTIDE SEQUENCE [LARGE SCALE GENOMIC DNA]</scope>
    <source>
        <strain evidence="1 2">DAOM 227022</strain>
    </source>
</reference>
<name>A0A397SB37_9GLOM</name>
<dbReference type="EMBL" id="QKYT01000726">
    <property type="protein sequence ID" value="RIA81936.1"/>
    <property type="molecule type" value="Genomic_DNA"/>
</dbReference>